<feature type="compositionally biased region" description="Basic and acidic residues" evidence="1">
    <location>
        <begin position="78"/>
        <end position="90"/>
    </location>
</feature>
<dbReference type="EMBL" id="RHHQ01000017">
    <property type="protein sequence ID" value="RNB84589.1"/>
    <property type="molecule type" value="Genomic_DNA"/>
</dbReference>
<dbReference type="AlphaFoldDB" id="A0A3M8DAH1"/>
<evidence type="ECO:0000313" key="3">
    <source>
        <dbReference type="Proteomes" id="UP000271031"/>
    </source>
</evidence>
<dbReference type="Proteomes" id="UP000271031">
    <property type="component" value="Unassembled WGS sequence"/>
</dbReference>
<name>A0A3M8DAH1_9BACL</name>
<proteinExistence type="predicted"/>
<dbReference type="RefSeq" id="WP_122919872.1">
    <property type="nucleotide sequence ID" value="NZ_RHHQ01000017.1"/>
</dbReference>
<gene>
    <name evidence="2" type="ORF">EDM56_21010</name>
</gene>
<evidence type="ECO:0000313" key="2">
    <source>
        <dbReference type="EMBL" id="RNB84589.1"/>
    </source>
</evidence>
<feature type="compositionally biased region" description="Polar residues" evidence="1">
    <location>
        <begin position="42"/>
        <end position="51"/>
    </location>
</feature>
<accession>A0A3M8DAH1</accession>
<reference evidence="2 3" key="1">
    <citation type="submission" date="2018-10" db="EMBL/GenBank/DDBJ databases">
        <title>Phylogenomics of Brevibacillus.</title>
        <authorList>
            <person name="Dunlap C."/>
        </authorList>
    </citation>
    <scope>NUCLEOTIDE SEQUENCE [LARGE SCALE GENOMIC DNA]</scope>
    <source>
        <strain evidence="2 3">JCM 15716</strain>
    </source>
</reference>
<comment type="caution">
    <text evidence="2">The sequence shown here is derived from an EMBL/GenBank/DDBJ whole genome shotgun (WGS) entry which is preliminary data.</text>
</comment>
<evidence type="ECO:0000256" key="1">
    <source>
        <dbReference type="SAM" id="MobiDB-lite"/>
    </source>
</evidence>
<keyword evidence="3" id="KW-1185">Reference proteome</keyword>
<sequence>MTSPYLQNEIPETELEGNAALELAIEQAEQENCGHQHKQDNTKLTSSSSATAPYFDAQKDESKSSKQGQGNGGFLERAMSRRMENGMDKR</sequence>
<feature type="region of interest" description="Disordered" evidence="1">
    <location>
        <begin position="27"/>
        <end position="90"/>
    </location>
</feature>
<feature type="compositionally biased region" description="Basic and acidic residues" evidence="1">
    <location>
        <begin position="32"/>
        <end position="41"/>
    </location>
</feature>
<protein>
    <submittedName>
        <fullName evidence="2">Uncharacterized protein</fullName>
    </submittedName>
</protein>
<organism evidence="2 3">
    <name type="scientific">Brevibacillus fluminis</name>
    <dbReference type="NCBI Taxonomy" id="511487"/>
    <lineage>
        <taxon>Bacteria</taxon>
        <taxon>Bacillati</taxon>
        <taxon>Bacillota</taxon>
        <taxon>Bacilli</taxon>
        <taxon>Bacillales</taxon>
        <taxon>Paenibacillaceae</taxon>
        <taxon>Brevibacillus</taxon>
    </lineage>
</organism>